<protein>
    <recommendedName>
        <fullName evidence="3">TNFR-Cys domain-containing protein</fullName>
    </recommendedName>
</protein>
<proteinExistence type="predicted"/>
<dbReference type="Proteomes" id="UP000683360">
    <property type="component" value="Unassembled WGS sequence"/>
</dbReference>
<evidence type="ECO:0000256" key="2">
    <source>
        <dbReference type="SAM" id="Phobius"/>
    </source>
</evidence>
<keyword evidence="2" id="KW-1133">Transmembrane helix</keyword>
<evidence type="ECO:0000313" key="5">
    <source>
        <dbReference type="Proteomes" id="UP000683360"/>
    </source>
</evidence>
<dbReference type="EMBL" id="CAJPWZ010003324">
    <property type="protein sequence ID" value="CAG2257269.1"/>
    <property type="molecule type" value="Genomic_DNA"/>
</dbReference>
<dbReference type="InterPro" id="IPR001368">
    <property type="entry name" value="TNFR/NGFR_Cys_rich_reg"/>
</dbReference>
<dbReference type="AlphaFoldDB" id="A0A8S3VKN6"/>
<gene>
    <name evidence="4" type="ORF">MEDL_68539</name>
</gene>
<feature type="transmembrane region" description="Helical" evidence="2">
    <location>
        <begin position="6"/>
        <end position="23"/>
    </location>
</feature>
<keyword evidence="2" id="KW-0472">Membrane</keyword>
<evidence type="ECO:0000313" key="4">
    <source>
        <dbReference type="EMBL" id="CAG2257269.1"/>
    </source>
</evidence>
<keyword evidence="2" id="KW-0812">Transmembrane</keyword>
<reference evidence="4" key="1">
    <citation type="submission" date="2021-03" db="EMBL/GenBank/DDBJ databases">
        <authorList>
            <person name="Bekaert M."/>
        </authorList>
    </citation>
    <scope>NUCLEOTIDE SEQUENCE</scope>
</reference>
<feature type="transmembrane region" description="Helical" evidence="2">
    <location>
        <begin position="224"/>
        <end position="247"/>
    </location>
</feature>
<sequence>MVYLYILAVITEYILLLAVPAFSKEANITPFVKSVGFPICIKGEQYFDVDQNKCRRCPRCRKASNYLQFKIRISQQFGALDCYPCYCKPGEQFYDEYSGKCSICPGCNMYGYIDTSQEIHIDEFYGALNCSQCVCDQGYFANVLTHHQCAECYDCNGQNREGITPCIQDTDSECGVCLVGYEDLGIENAACVKIKSTVAPNLGSSTTTTISNSGHSGVVRSHTILIVILVMVTFTAACIICVVYRIINHPSCCNFTNDVTPPVSATTLITTTSEVKNNNRQGQLNVGSTAAVIPLLSGNINIEQNDEVEQQLESDGLLSSNQIENVMETSDERNVVVIYQKGDSCSVHINNPQESPS</sequence>
<name>A0A8S3VKN6_MYTED</name>
<comment type="caution">
    <text evidence="1">Lacks conserved residue(s) required for the propagation of feature annotation.</text>
</comment>
<keyword evidence="5" id="KW-1185">Reference proteome</keyword>
<dbReference type="OrthoDB" id="6116847at2759"/>
<evidence type="ECO:0000259" key="3">
    <source>
        <dbReference type="PROSITE" id="PS50050"/>
    </source>
</evidence>
<evidence type="ECO:0000256" key="1">
    <source>
        <dbReference type="PROSITE-ProRule" id="PRU00206"/>
    </source>
</evidence>
<comment type="caution">
    <text evidence="4">The sequence shown here is derived from an EMBL/GenBank/DDBJ whole genome shotgun (WGS) entry which is preliminary data.</text>
</comment>
<organism evidence="4 5">
    <name type="scientific">Mytilus edulis</name>
    <name type="common">Blue mussel</name>
    <dbReference type="NCBI Taxonomy" id="6550"/>
    <lineage>
        <taxon>Eukaryota</taxon>
        <taxon>Metazoa</taxon>
        <taxon>Spiralia</taxon>
        <taxon>Lophotrochozoa</taxon>
        <taxon>Mollusca</taxon>
        <taxon>Bivalvia</taxon>
        <taxon>Autobranchia</taxon>
        <taxon>Pteriomorphia</taxon>
        <taxon>Mytilida</taxon>
        <taxon>Mytiloidea</taxon>
        <taxon>Mytilidae</taxon>
        <taxon>Mytilinae</taxon>
        <taxon>Mytilus</taxon>
    </lineage>
</organism>
<feature type="domain" description="TNFR-Cys" evidence="3">
    <location>
        <begin position="134"/>
        <end position="174"/>
    </location>
</feature>
<dbReference type="PROSITE" id="PS50050">
    <property type="entry name" value="TNFR_NGFR_2"/>
    <property type="match status" value="1"/>
</dbReference>
<feature type="repeat" description="TNFR-Cys" evidence="1">
    <location>
        <begin position="134"/>
        <end position="174"/>
    </location>
</feature>
<accession>A0A8S3VKN6</accession>